<dbReference type="SUPFAM" id="SSF101898">
    <property type="entry name" value="NHL repeat"/>
    <property type="match status" value="1"/>
</dbReference>
<dbReference type="SUPFAM" id="SSF52833">
    <property type="entry name" value="Thioredoxin-like"/>
    <property type="match status" value="1"/>
</dbReference>
<dbReference type="PROSITE" id="PS51352">
    <property type="entry name" value="THIOREDOXIN_2"/>
    <property type="match status" value="1"/>
</dbReference>
<feature type="domain" description="Thioredoxin" evidence="1">
    <location>
        <begin position="1"/>
        <end position="147"/>
    </location>
</feature>
<dbReference type="GO" id="GO:0016491">
    <property type="term" value="F:oxidoreductase activity"/>
    <property type="evidence" value="ECO:0007669"/>
    <property type="project" value="InterPro"/>
</dbReference>
<dbReference type="OrthoDB" id="9811352at2"/>
<dbReference type="GO" id="GO:0016209">
    <property type="term" value="F:antioxidant activity"/>
    <property type="evidence" value="ECO:0007669"/>
    <property type="project" value="InterPro"/>
</dbReference>
<proteinExistence type="predicted"/>
<dbReference type="RefSeq" id="WP_068489331.1">
    <property type="nucleotide sequence ID" value="NZ_LWQT01000010.1"/>
</dbReference>
<evidence type="ECO:0000313" key="2">
    <source>
        <dbReference type="EMBL" id="OAN56039.1"/>
    </source>
</evidence>
<dbReference type="AlphaFoldDB" id="A0A178MY67"/>
<dbReference type="InterPro" id="IPR013766">
    <property type="entry name" value="Thioredoxin_domain"/>
</dbReference>
<keyword evidence="3" id="KW-1185">Reference proteome</keyword>
<dbReference type="STRING" id="1285242.A6A04_10835"/>
<name>A0A178MY67_9PROT</name>
<comment type="caution">
    <text evidence="2">The sequence shown here is derived from an EMBL/GenBank/DDBJ whole genome shotgun (WGS) entry which is preliminary data.</text>
</comment>
<protein>
    <recommendedName>
        <fullName evidence="1">Thioredoxin domain-containing protein</fullName>
    </recommendedName>
</protein>
<accession>A0A178MY67</accession>
<organism evidence="2 3">
    <name type="scientific">Paramagnetospirillum marisnigri</name>
    <dbReference type="NCBI Taxonomy" id="1285242"/>
    <lineage>
        <taxon>Bacteria</taxon>
        <taxon>Pseudomonadati</taxon>
        <taxon>Pseudomonadota</taxon>
        <taxon>Alphaproteobacteria</taxon>
        <taxon>Rhodospirillales</taxon>
        <taxon>Magnetospirillaceae</taxon>
        <taxon>Paramagnetospirillum</taxon>
    </lineage>
</organism>
<dbReference type="Gene3D" id="3.40.30.10">
    <property type="entry name" value="Glutaredoxin"/>
    <property type="match status" value="1"/>
</dbReference>
<dbReference type="EMBL" id="LWQT01000010">
    <property type="protein sequence ID" value="OAN56039.1"/>
    <property type="molecule type" value="Genomic_DNA"/>
</dbReference>
<dbReference type="Proteomes" id="UP000078428">
    <property type="component" value="Unassembled WGS sequence"/>
</dbReference>
<dbReference type="PANTHER" id="PTHR46388:SF2">
    <property type="entry name" value="NHL REPEAT-CONTAINING PROTEIN 2"/>
    <property type="match status" value="1"/>
</dbReference>
<dbReference type="InterPro" id="IPR036249">
    <property type="entry name" value="Thioredoxin-like_sf"/>
</dbReference>
<dbReference type="InterPro" id="IPR000866">
    <property type="entry name" value="AhpC/TSA"/>
</dbReference>
<reference evidence="2 3" key="1">
    <citation type="submission" date="2016-04" db="EMBL/GenBank/DDBJ databases">
        <title>Draft genome sequence of freshwater magnetotactic bacteria Magnetospirillum marisnigri SP-1 and Magnetospirillum moscoviense BB-1.</title>
        <authorList>
            <person name="Koziaeva V."/>
            <person name="Dziuba M.V."/>
            <person name="Ivanov T.M."/>
            <person name="Kuznetsov B."/>
            <person name="Grouzdev D.S."/>
        </authorList>
    </citation>
    <scope>NUCLEOTIDE SEQUENCE [LARGE SCALE GENOMIC DNA]</scope>
    <source>
        <strain evidence="2 3">SP-1</strain>
    </source>
</reference>
<dbReference type="InterPro" id="IPR011042">
    <property type="entry name" value="6-blade_b-propeller_TolB-like"/>
</dbReference>
<dbReference type="Gene3D" id="2.120.10.30">
    <property type="entry name" value="TolB, C-terminal domain"/>
    <property type="match status" value="2"/>
</dbReference>
<evidence type="ECO:0000259" key="1">
    <source>
        <dbReference type="PROSITE" id="PS51352"/>
    </source>
</evidence>
<sequence>MFGLTHAPDFDLPGLAWLNTDAAISLSDLRGRLVILDFWTFCCVNCLHTLPTLRLIEEEFGDEVAVIGIHSPKFDHERGLGALADAIRRHDIRHPVIHDPGSLLWDQYCIRAWPSLVLISPDGMVIGQMAGEPDPEMMLNGVASMLQQFRHEGQLCPTPLPRCQPMPQTEGGALRFPGKIKPCPGEAGARQWAIADGGNHQVVLVDDQGRELQRWGSGTAGFSDGTASASFNSPQGLACDSFAIYVADTGNHTIRRIDRQTSRVTTLAGSGRRGGALWPGANPPGTGLASPWDVEVVHGSLYIANAGSHQILRLDLADESLHLVAGSGGENLLDGMAEDALLAQPSGLALAPDGRSLYLADAESSAIRRIALDGDAEVTTIAGRGLFDFGSDDGPLAEASFQHPLGLALAGDILAVADSYNGAVRLVDLEHGQVRSLSPICTDAACRPWSEPAGIAADGPDRLLLSDTNNHRIVEIDLATGRSRTWME</sequence>
<dbReference type="Pfam" id="PF00578">
    <property type="entry name" value="AhpC-TSA"/>
    <property type="match status" value="1"/>
</dbReference>
<dbReference type="PANTHER" id="PTHR46388">
    <property type="entry name" value="NHL REPEAT-CONTAINING PROTEIN 2"/>
    <property type="match status" value="1"/>
</dbReference>
<evidence type="ECO:0000313" key="3">
    <source>
        <dbReference type="Proteomes" id="UP000078428"/>
    </source>
</evidence>
<gene>
    <name evidence="2" type="ORF">A6A04_10835</name>
</gene>